<dbReference type="EMBL" id="HBHX01006399">
    <property type="protein sequence ID" value="CAE0102860.1"/>
    <property type="molecule type" value="Transcribed_RNA"/>
</dbReference>
<organism evidence="1">
    <name type="scientific">Haptolina ericina</name>
    <dbReference type="NCBI Taxonomy" id="156174"/>
    <lineage>
        <taxon>Eukaryota</taxon>
        <taxon>Haptista</taxon>
        <taxon>Haptophyta</taxon>
        <taxon>Prymnesiophyceae</taxon>
        <taxon>Prymnesiales</taxon>
        <taxon>Prymnesiaceae</taxon>
        <taxon>Haptolina</taxon>
    </lineage>
</organism>
<dbReference type="SUPFAM" id="SSF52833">
    <property type="entry name" value="Thioredoxin-like"/>
    <property type="match status" value="1"/>
</dbReference>
<dbReference type="InterPro" id="IPR036249">
    <property type="entry name" value="Thioredoxin-like_sf"/>
</dbReference>
<protein>
    <submittedName>
        <fullName evidence="1">Uncharacterized protein</fullName>
    </submittedName>
</protein>
<evidence type="ECO:0000313" key="1">
    <source>
        <dbReference type="EMBL" id="CAE0102860.1"/>
    </source>
</evidence>
<dbReference type="AlphaFoldDB" id="A0A7S3AHQ7"/>
<proteinExistence type="predicted"/>
<dbReference type="CDD" id="cd02980">
    <property type="entry name" value="TRX_Fd_family"/>
    <property type="match status" value="1"/>
</dbReference>
<reference evidence="1" key="1">
    <citation type="submission" date="2021-01" db="EMBL/GenBank/DDBJ databases">
        <authorList>
            <person name="Corre E."/>
            <person name="Pelletier E."/>
            <person name="Niang G."/>
            <person name="Scheremetjew M."/>
            <person name="Finn R."/>
            <person name="Kale V."/>
            <person name="Holt S."/>
            <person name="Cochrane G."/>
            <person name="Meng A."/>
            <person name="Brown T."/>
            <person name="Cohen L."/>
        </authorList>
    </citation>
    <scope>NUCLEOTIDE SEQUENCE</scope>
    <source>
        <strain evidence="1">CCMP281</strain>
    </source>
</reference>
<sequence length="158" mass="16690">MSTMCVAFPLVFTHNTVRPRSSPRLAISSPCAQQGLVTPVTIAVCTGSSCASRCNFNSERTFQSLAANGSSVSITEINCMNMCKRGPAVRLVADGLVTTIDARMNELERKRTAFQNVDGVARVEAVFGVAQAMADGSLRDAHGDFDTTAHGPLPPSAV</sequence>
<gene>
    <name evidence="1" type="ORF">HERI1096_LOCUS3518</name>
</gene>
<name>A0A7S3AHQ7_9EUKA</name>
<accession>A0A7S3AHQ7</accession>